<accession>A0A250JE02</accession>
<dbReference type="Proteomes" id="UP000217257">
    <property type="component" value="Chromosome"/>
</dbReference>
<gene>
    <name evidence="1" type="ORF">CYFUS_006852</name>
</gene>
<evidence type="ECO:0000313" key="2">
    <source>
        <dbReference type="Proteomes" id="UP000217257"/>
    </source>
</evidence>
<protein>
    <submittedName>
        <fullName evidence="1">Uncharacterized protein</fullName>
    </submittedName>
</protein>
<reference evidence="1 2" key="1">
    <citation type="submission" date="2017-06" db="EMBL/GenBank/DDBJ databases">
        <title>Sequencing and comparative analysis of myxobacterial genomes.</title>
        <authorList>
            <person name="Rupp O."/>
            <person name="Goesmann A."/>
            <person name="Sogaard-Andersen L."/>
        </authorList>
    </citation>
    <scope>NUCLEOTIDE SEQUENCE [LARGE SCALE GENOMIC DNA]</scope>
    <source>
        <strain evidence="1 2">DSM 52655</strain>
    </source>
</reference>
<dbReference type="EMBL" id="CP022098">
    <property type="protein sequence ID" value="ATB41386.1"/>
    <property type="molecule type" value="Genomic_DNA"/>
</dbReference>
<dbReference type="KEGG" id="cfus:CYFUS_006852"/>
<evidence type="ECO:0000313" key="1">
    <source>
        <dbReference type="EMBL" id="ATB41386.1"/>
    </source>
</evidence>
<proteinExistence type="predicted"/>
<dbReference type="RefSeq" id="WP_157758830.1">
    <property type="nucleotide sequence ID" value="NZ_CP022098.1"/>
</dbReference>
<organism evidence="1 2">
    <name type="scientific">Cystobacter fuscus</name>
    <dbReference type="NCBI Taxonomy" id="43"/>
    <lineage>
        <taxon>Bacteria</taxon>
        <taxon>Pseudomonadati</taxon>
        <taxon>Myxococcota</taxon>
        <taxon>Myxococcia</taxon>
        <taxon>Myxococcales</taxon>
        <taxon>Cystobacterineae</taxon>
        <taxon>Archangiaceae</taxon>
        <taxon>Cystobacter</taxon>
    </lineage>
</organism>
<name>A0A250JE02_9BACT</name>
<sequence length="1382" mass="153235">MAGEPTTPNVLLVPMHLDALCLSSPTPVREALAQYTRLPFTYKKADGDYGHSNDRANISENILSQPFSPTFQELAPGIHLHWALPDTLTRSTQSDLSGRHRFPMVPNRWLVRRLRGTSVERQWVVESDYLYPDLTVQRPQQEQPVAAIIPFPRTRLKEGPYQPFRHIGRAMQVTDWQSSGSSGEYLRQYELALTAMGPLEWHASLDHVKASFAAFYPGCFSVFGFHDPDAALGADPSGVSYDVLGWYDRPDDDVLKDFYHQHQSETDRIRVRQDFEQRFRWQVDLGKAALPRRTVCHARLTFQGPTRSNAAASQKTLTLSVGDTGTEALSAYLAHQLAEEPDTRRDVARQLDALEFTDQLDQLQLDVDEKFHEARHERGFTARAGGTLWSIQRANPASDTEGEEVTLPDDVAHLLSELNQLQGAYDRANEATASMSARLFNDWHKFIYATHPEAIGDQMGEDQPTDAEDLSDAMQTLRANGLATLRKHLLATGKLGWKQPRNTQQVVGAPETLRFGLVNAGSTQYFREYREDLDASYISASSSHWAKEFKNFGITLSSSATVKVVAEGGEEGEGRVWNITDGGRTYVIRIEKGLISLDIPPFAEQLAARLQRAMDALQRRVWGLTPPCALRAIPGPRYWQPNDPVVLMHGESLSRGVRHGRDGRLQKDGLLACQLLEGVSDESLDRLPLEDALLGRIRQLIDASPASQSGERAGFTTWTQQPWNPFLLEWDVQFFPHPVPKVDGRDAYPPDHITRRYVRAPEAVDLARREPDNTDDVVTNSEPYRGFSILSAHTSGTLKQRIASYVVKQRLLLSEESHQKALYGLTAAQAEQYLDTNGNAQALLSGYQPEPGQEDDTLRTALRAYVTLQSQQEHILSQALNGFNDALLMQKRTLQLDIEEPIGFDDHRLFASQVAGTVRGALLLASTPKRDFNPFRGGELRITGLRLVDTFGQLNDLDARPDEGGTTIVSSELMPLRDRGENDHRVLLAPRLAQPSRIQFRWLSGMPLEGEDQPEMNAHPATSPICGWLIPNNFDGGLMVYATSGTPLGVINAAGYWDPFPGTTHPVAVEAIENPHLRKVVDHLTSAGRAGQDYTKAFGTVLNAALDQSDPEALSHSPSLSLLIGRPLAVVRASVDLELHGLPARDKRWRVFNETLAQYQDGEAPTPISQSPESWTLGFDQVELPIRIGEFRQFNDGLLGYWKEQADGRFENGTFYAPQSEHAGFSGTDPAGRSIVTASGNRAVEIPQTVSAPAQVLTMLVDPRGEVHATSSIVPAKSIRIPPEQYEKALASLEVTFTSAPLLTGRAAYGKAGGERAVSVPVPEQPGFTWSWVSRQRGLWEETRALTPAETRARMPDALQLAEGWLKLSRETPPGGSNNHGA</sequence>